<name>B4LN88_DROVI</name>
<feature type="chain" id="PRO_5006457336" description="MD-2-related lipid-recognition domain-containing protein" evidence="1">
    <location>
        <begin position="23"/>
        <end position="197"/>
    </location>
</feature>
<accession>B4LN88</accession>
<evidence type="ECO:0000313" key="2">
    <source>
        <dbReference type="EMBL" id="EDW60092.2"/>
    </source>
</evidence>
<proteinExistence type="predicted"/>
<evidence type="ECO:0000256" key="1">
    <source>
        <dbReference type="SAM" id="SignalP"/>
    </source>
</evidence>
<organism evidence="2 3">
    <name type="scientific">Drosophila virilis</name>
    <name type="common">Fruit fly</name>
    <dbReference type="NCBI Taxonomy" id="7244"/>
    <lineage>
        <taxon>Eukaryota</taxon>
        <taxon>Metazoa</taxon>
        <taxon>Ecdysozoa</taxon>
        <taxon>Arthropoda</taxon>
        <taxon>Hexapoda</taxon>
        <taxon>Insecta</taxon>
        <taxon>Pterygota</taxon>
        <taxon>Neoptera</taxon>
        <taxon>Endopterygota</taxon>
        <taxon>Diptera</taxon>
        <taxon>Brachycera</taxon>
        <taxon>Muscomorpha</taxon>
        <taxon>Ephydroidea</taxon>
        <taxon>Drosophilidae</taxon>
        <taxon>Drosophila</taxon>
    </lineage>
</organism>
<dbReference type="EMBL" id="CH940648">
    <property type="protein sequence ID" value="EDW60092.2"/>
    <property type="molecule type" value="Genomic_DNA"/>
</dbReference>
<sequence>MGIRLIAFGLLLILLALNLCYNAVNFKFTNLVCGHFNESWIGVNQCRLRALSRNMTTLNLNLSLLYSTGRNVQVKGQLFQKASGYKPWLYKVTIDACRFLKKPYHPLAILVYKMFRDYSNLNHTCPFELENLPHAIPTGDYLLKLDWFMNRKLQITTDVYFAFEEDLKGFPIRHRYHLHQILDITCLLRENHDQSGQ</sequence>
<dbReference type="HOGENOM" id="CLU_2335884_0_0_1"/>
<dbReference type="PANTHER" id="PTHR20898:SF0">
    <property type="entry name" value="DAEDALUS ON 3-RELATED"/>
    <property type="match status" value="1"/>
</dbReference>
<dbReference type="PANTHER" id="PTHR20898">
    <property type="entry name" value="DAEDALUS ON 3-RELATED-RELATED"/>
    <property type="match status" value="1"/>
</dbReference>
<dbReference type="OrthoDB" id="7940892at2759"/>
<feature type="signal peptide" evidence="1">
    <location>
        <begin position="1"/>
        <end position="22"/>
    </location>
</feature>
<dbReference type="InterPro" id="IPR010512">
    <property type="entry name" value="DUF1091"/>
</dbReference>
<dbReference type="InParanoid" id="B4LN88"/>
<dbReference type="Pfam" id="PF06477">
    <property type="entry name" value="DUF1091"/>
    <property type="match status" value="1"/>
</dbReference>
<dbReference type="SMART" id="SM00697">
    <property type="entry name" value="DM8"/>
    <property type="match status" value="1"/>
</dbReference>
<gene>
    <name evidence="2" type="primary">Dvir\GJ21293</name>
    <name evidence="2" type="ORF">Dvir_GJ21293</name>
</gene>
<keyword evidence="1" id="KW-0732">Signal</keyword>
<protein>
    <recommendedName>
        <fullName evidence="4">MD-2-related lipid-recognition domain-containing protein</fullName>
    </recommendedName>
</protein>
<dbReference type="AlphaFoldDB" id="B4LN88"/>
<evidence type="ECO:0008006" key="4">
    <source>
        <dbReference type="Google" id="ProtNLM"/>
    </source>
</evidence>
<evidence type="ECO:0000313" key="3">
    <source>
        <dbReference type="Proteomes" id="UP000008792"/>
    </source>
</evidence>
<dbReference type="Proteomes" id="UP000008792">
    <property type="component" value="Unassembled WGS sequence"/>
</dbReference>
<keyword evidence="3" id="KW-1185">Reference proteome</keyword>
<reference evidence="2 3" key="1">
    <citation type="journal article" date="2007" name="Nature">
        <title>Evolution of genes and genomes on the Drosophila phylogeny.</title>
        <authorList>
            <consortium name="Drosophila 12 Genomes Consortium"/>
            <person name="Clark A.G."/>
            <person name="Eisen M.B."/>
            <person name="Smith D.R."/>
            <person name="Bergman C.M."/>
            <person name="Oliver B."/>
            <person name="Markow T.A."/>
            <person name="Kaufman T.C."/>
            <person name="Kellis M."/>
            <person name="Gelbart W."/>
            <person name="Iyer V.N."/>
            <person name="Pollard D.A."/>
            <person name="Sackton T.B."/>
            <person name="Larracuente A.M."/>
            <person name="Singh N.D."/>
            <person name="Abad J.P."/>
            <person name="Abt D.N."/>
            <person name="Adryan B."/>
            <person name="Aguade M."/>
            <person name="Akashi H."/>
            <person name="Anderson W.W."/>
            <person name="Aquadro C.F."/>
            <person name="Ardell D.H."/>
            <person name="Arguello R."/>
            <person name="Artieri C.G."/>
            <person name="Barbash D.A."/>
            <person name="Barker D."/>
            <person name="Barsanti P."/>
            <person name="Batterham P."/>
            <person name="Batzoglou S."/>
            <person name="Begun D."/>
            <person name="Bhutkar A."/>
            <person name="Blanco E."/>
            <person name="Bosak S.A."/>
            <person name="Bradley R.K."/>
            <person name="Brand A.D."/>
            <person name="Brent M.R."/>
            <person name="Brooks A.N."/>
            <person name="Brown R.H."/>
            <person name="Butlin R.K."/>
            <person name="Caggese C."/>
            <person name="Calvi B.R."/>
            <person name="Bernardo de Carvalho A."/>
            <person name="Caspi A."/>
            <person name="Castrezana S."/>
            <person name="Celniker S.E."/>
            <person name="Chang J.L."/>
            <person name="Chapple C."/>
            <person name="Chatterji S."/>
            <person name="Chinwalla A."/>
            <person name="Civetta A."/>
            <person name="Clifton S.W."/>
            <person name="Comeron J.M."/>
            <person name="Costello J.C."/>
            <person name="Coyne J.A."/>
            <person name="Daub J."/>
            <person name="David R.G."/>
            <person name="Delcher A.L."/>
            <person name="Delehaunty K."/>
            <person name="Do C.B."/>
            <person name="Ebling H."/>
            <person name="Edwards K."/>
            <person name="Eickbush T."/>
            <person name="Evans J.D."/>
            <person name="Filipski A."/>
            <person name="Findeiss S."/>
            <person name="Freyhult E."/>
            <person name="Fulton L."/>
            <person name="Fulton R."/>
            <person name="Garcia A.C."/>
            <person name="Gardiner A."/>
            <person name="Garfield D.A."/>
            <person name="Garvin B.E."/>
            <person name="Gibson G."/>
            <person name="Gilbert D."/>
            <person name="Gnerre S."/>
            <person name="Godfrey J."/>
            <person name="Good R."/>
            <person name="Gotea V."/>
            <person name="Gravely B."/>
            <person name="Greenberg A.J."/>
            <person name="Griffiths-Jones S."/>
            <person name="Gross S."/>
            <person name="Guigo R."/>
            <person name="Gustafson E.A."/>
            <person name="Haerty W."/>
            <person name="Hahn M.W."/>
            <person name="Halligan D.L."/>
            <person name="Halpern A.L."/>
            <person name="Halter G.M."/>
            <person name="Han M.V."/>
            <person name="Heger A."/>
            <person name="Hillier L."/>
            <person name="Hinrichs A.S."/>
            <person name="Holmes I."/>
            <person name="Hoskins R.A."/>
            <person name="Hubisz M.J."/>
            <person name="Hultmark D."/>
            <person name="Huntley M.A."/>
            <person name="Jaffe D.B."/>
            <person name="Jagadeeshan S."/>
            <person name="Jeck W.R."/>
            <person name="Johnson J."/>
            <person name="Jones C.D."/>
            <person name="Jordan W.C."/>
            <person name="Karpen G.H."/>
            <person name="Kataoka E."/>
            <person name="Keightley P.D."/>
            <person name="Kheradpour P."/>
            <person name="Kirkness E.F."/>
            <person name="Koerich L.B."/>
            <person name="Kristiansen K."/>
            <person name="Kudrna D."/>
            <person name="Kulathinal R.J."/>
            <person name="Kumar S."/>
            <person name="Kwok R."/>
            <person name="Lander E."/>
            <person name="Langley C.H."/>
            <person name="Lapoint R."/>
            <person name="Lazzaro B.P."/>
            <person name="Lee S.J."/>
            <person name="Levesque L."/>
            <person name="Li R."/>
            <person name="Lin C.F."/>
            <person name="Lin M.F."/>
            <person name="Lindblad-Toh K."/>
            <person name="Llopart A."/>
            <person name="Long M."/>
            <person name="Low L."/>
            <person name="Lozovsky E."/>
            <person name="Lu J."/>
            <person name="Luo M."/>
            <person name="Machado C.A."/>
            <person name="Makalowski W."/>
            <person name="Marzo M."/>
            <person name="Matsuda M."/>
            <person name="Matzkin L."/>
            <person name="McAllister B."/>
            <person name="McBride C.S."/>
            <person name="McKernan B."/>
            <person name="McKernan K."/>
            <person name="Mendez-Lago M."/>
            <person name="Minx P."/>
            <person name="Mollenhauer M.U."/>
            <person name="Montooth K."/>
            <person name="Mount S.M."/>
            <person name="Mu X."/>
            <person name="Myers E."/>
            <person name="Negre B."/>
            <person name="Newfeld S."/>
            <person name="Nielsen R."/>
            <person name="Noor M.A."/>
            <person name="O'Grady P."/>
            <person name="Pachter L."/>
            <person name="Papaceit M."/>
            <person name="Parisi M.J."/>
            <person name="Parisi M."/>
            <person name="Parts L."/>
            <person name="Pedersen J.S."/>
            <person name="Pesole G."/>
            <person name="Phillippy A.M."/>
            <person name="Ponting C.P."/>
            <person name="Pop M."/>
            <person name="Porcelli D."/>
            <person name="Powell J.R."/>
            <person name="Prohaska S."/>
            <person name="Pruitt K."/>
            <person name="Puig M."/>
            <person name="Quesneville H."/>
            <person name="Ram K.R."/>
            <person name="Rand D."/>
            <person name="Rasmussen M.D."/>
            <person name="Reed L.K."/>
            <person name="Reenan R."/>
            <person name="Reily A."/>
            <person name="Remington K.A."/>
            <person name="Rieger T.T."/>
            <person name="Ritchie M.G."/>
            <person name="Robin C."/>
            <person name="Rogers Y.H."/>
            <person name="Rohde C."/>
            <person name="Rozas J."/>
            <person name="Rubenfield M.J."/>
            <person name="Ruiz A."/>
            <person name="Russo S."/>
            <person name="Salzberg S.L."/>
            <person name="Sanchez-Gracia A."/>
            <person name="Saranga D.J."/>
            <person name="Sato H."/>
            <person name="Schaeffer S.W."/>
            <person name="Schatz M.C."/>
            <person name="Schlenke T."/>
            <person name="Schwartz R."/>
            <person name="Segarra C."/>
            <person name="Singh R.S."/>
            <person name="Sirot L."/>
            <person name="Sirota M."/>
            <person name="Sisneros N.B."/>
            <person name="Smith C.D."/>
            <person name="Smith T.F."/>
            <person name="Spieth J."/>
            <person name="Stage D.E."/>
            <person name="Stark A."/>
            <person name="Stephan W."/>
            <person name="Strausberg R.L."/>
            <person name="Strempel S."/>
            <person name="Sturgill D."/>
            <person name="Sutton G."/>
            <person name="Sutton G.G."/>
            <person name="Tao W."/>
            <person name="Teichmann S."/>
            <person name="Tobari Y.N."/>
            <person name="Tomimura Y."/>
            <person name="Tsolas J.M."/>
            <person name="Valente V.L."/>
            <person name="Venter E."/>
            <person name="Venter J.C."/>
            <person name="Vicario S."/>
            <person name="Vieira F.G."/>
            <person name="Vilella A.J."/>
            <person name="Villasante A."/>
            <person name="Walenz B."/>
            <person name="Wang J."/>
            <person name="Wasserman M."/>
            <person name="Watts T."/>
            <person name="Wilson D."/>
            <person name="Wilson R.K."/>
            <person name="Wing R.A."/>
            <person name="Wolfner M.F."/>
            <person name="Wong A."/>
            <person name="Wong G.K."/>
            <person name="Wu C.I."/>
            <person name="Wu G."/>
            <person name="Yamamoto D."/>
            <person name="Yang H.P."/>
            <person name="Yang S.P."/>
            <person name="Yorke J.A."/>
            <person name="Yoshida K."/>
            <person name="Zdobnov E."/>
            <person name="Zhang P."/>
            <person name="Zhang Y."/>
            <person name="Zimin A.V."/>
            <person name="Baldwin J."/>
            <person name="Abdouelleil A."/>
            <person name="Abdulkadir J."/>
            <person name="Abebe A."/>
            <person name="Abera B."/>
            <person name="Abreu J."/>
            <person name="Acer S.C."/>
            <person name="Aftuck L."/>
            <person name="Alexander A."/>
            <person name="An P."/>
            <person name="Anderson E."/>
            <person name="Anderson S."/>
            <person name="Arachi H."/>
            <person name="Azer M."/>
            <person name="Bachantsang P."/>
            <person name="Barry A."/>
            <person name="Bayul T."/>
            <person name="Berlin A."/>
            <person name="Bessette D."/>
            <person name="Bloom T."/>
            <person name="Blye J."/>
            <person name="Boguslavskiy L."/>
            <person name="Bonnet C."/>
            <person name="Boukhgalter B."/>
            <person name="Bourzgui I."/>
            <person name="Brown A."/>
            <person name="Cahill P."/>
            <person name="Channer S."/>
            <person name="Cheshatsang Y."/>
            <person name="Chuda L."/>
            <person name="Citroen M."/>
            <person name="Collymore A."/>
            <person name="Cooke P."/>
            <person name="Costello M."/>
            <person name="D'Aco K."/>
            <person name="Daza R."/>
            <person name="De Haan G."/>
            <person name="DeGray S."/>
            <person name="DeMaso C."/>
            <person name="Dhargay N."/>
            <person name="Dooley K."/>
            <person name="Dooley E."/>
            <person name="Doricent M."/>
            <person name="Dorje P."/>
            <person name="Dorjee K."/>
            <person name="Dupes A."/>
            <person name="Elong R."/>
            <person name="Falk J."/>
            <person name="Farina A."/>
            <person name="Faro S."/>
            <person name="Ferguson D."/>
            <person name="Fisher S."/>
            <person name="Foley C.D."/>
            <person name="Franke A."/>
            <person name="Friedrich D."/>
            <person name="Gadbois L."/>
            <person name="Gearin G."/>
            <person name="Gearin C.R."/>
            <person name="Giannoukos G."/>
            <person name="Goode T."/>
            <person name="Graham J."/>
            <person name="Grandbois E."/>
            <person name="Grewal S."/>
            <person name="Gyaltsen K."/>
            <person name="Hafez N."/>
            <person name="Hagos B."/>
            <person name="Hall J."/>
            <person name="Henson C."/>
            <person name="Hollinger A."/>
            <person name="Honan T."/>
            <person name="Huard M.D."/>
            <person name="Hughes L."/>
            <person name="Hurhula B."/>
            <person name="Husby M.E."/>
            <person name="Kamat A."/>
            <person name="Kanga B."/>
            <person name="Kashin S."/>
            <person name="Khazanovich D."/>
            <person name="Kisner P."/>
            <person name="Lance K."/>
            <person name="Lara M."/>
            <person name="Lee W."/>
            <person name="Lennon N."/>
            <person name="Letendre F."/>
            <person name="LeVine R."/>
            <person name="Lipovsky A."/>
            <person name="Liu X."/>
            <person name="Liu J."/>
            <person name="Liu S."/>
            <person name="Lokyitsang T."/>
            <person name="Lokyitsang Y."/>
            <person name="Lubonja R."/>
            <person name="Lui A."/>
            <person name="MacDonald P."/>
            <person name="Magnisalis V."/>
            <person name="Maru K."/>
            <person name="Matthews C."/>
            <person name="McCusker W."/>
            <person name="McDonough S."/>
            <person name="Mehta T."/>
            <person name="Meldrim J."/>
            <person name="Meneus L."/>
            <person name="Mihai O."/>
            <person name="Mihalev A."/>
            <person name="Mihova T."/>
            <person name="Mittelman R."/>
            <person name="Mlenga V."/>
            <person name="Montmayeur A."/>
            <person name="Mulrain L."/>
            <person name="Navidi A."/>
            <person name="Naylor J."/>
            <person name="Negash T."/>
            <person name="Nguyen T."/>
            <person name="Nguyen N."/>
            <person name="Nicol R."/>
            <person name="Norbu C."/>
            <person name="Norbu N."/>
            <person name="Novod N."/>
            <person name="O'Neill B."/>
            <person name="Osman S."/>
            <person name="Markiewicz E."/>
            <person name="Oyono O.L."/>
            <person name="Patti C."/>
            <person name="Phunkhang P."/>
            <person name="Pierre F."/>
            <person name="Priest M."/>
            <person name="Raghuraman S."/>
            <person name="Rege F."/>
            <person name="Reyes R."/>
            <person name="Rise C."/>
            <person name="Rogov P."/>
            <person name="Ross K."/>
            <person name="Ryan E."/>
            <person name="Settipalli S."/>
            <person name="Shea T."/>
            <person name="Sherpa N."/>
            <person name="Shi L."/>
            <person name="Shih D."/>
            <person name="Sparrow T."/>
            <person name="Spaulding J."/>
            <person name="Stalker J."/>
            <person name="Stange-Thomann N."/>
            <person name="Stavropoulos S."/>
            <person name="Stone C."/>
            <person name="Strader C."/>
            <person name="Tesfaye S."/>
            <person name="Thomson T."/>
            <person name="Thoulutsang Y."/>
            <person name="Thoulutsang D."/>
            <person name="Topham K."/>
            <person name="Topping I."/>
            <person name="Tsamla T."/>
            <person name="Vassiliev H."/>
            <person name="Vo A."/>
            <person name="Wangchuk T."/>
            <person name="Wangdi T."/>
            <person name="Weiand M."/>
            <person name="Wilkinson J."/>
            <person name="Wilson A."/>
            <person name="Yadav S."/>
            <person name="Young G."/>
            <person name="Yu Q."/>
            <person name="Zembek L."/>
            <person name="Zhong D."/>
            <person name="Zimmer A."/>
            <person name="Zwirko Z."/>
            <person name="Jaffe D.B."/>
            <person name="Alvarez P."/>
            <person name="Brockman W."/>
            <person name="Butler J."/>
            <person name="Chin C."/>
            <person name="Gnerre S."/>
            <person name="Grabherr M."/>
            <person name="Kleber M."/>
            <person name="Mauceli E."/>
            <person name="MacCallum I."/>
        </authorList>
    </citation>
    <scope>NUCLEOTIDE SEQUENCE [LARGE SCALE GENOMIC DNA]</scope>
    <source>
        <strain evidence="3">Tucson 15010-1051.87</strain>
    </source>
</reference>